<proteinExistence type="predicted"/>
<dbReference type="Proteomes" id="UP000728185">
    <property type="component" value="Unassembled WGS sequence"/>
</dbReference>
<accession>A0A8E0VHK1</accession>
<reference evidence="1" key="1">
    <citation type="submission" date="2019-05" db="EMBL/GenBank/DDBJ databases">
        <title>Annotation for the trematode Fasciolopsis buski.</title>
        <authorList>
            <person name="Choi Y.-J."/>
        </authorList>
    </citation>
    <scope>NUCLEOTIDE SEQUENCE</scope>
    <source>
        <strain evidence="1">HT</strain>
        <tissue evidence="1">Whole worm</tissue>
    </source>
</reference>
<comment type="caution">
    <text evidence="1">The sequence shown here is derived from an EMBL/GenBank/DDBJ whole genome shotgun (WGS) entry which is preliminary data.</text>
</comment>
<keyword evidence="2" id="KW-1185">Reference proteome</keyword>
<dbReference type="EMBL" id="LUCM01007434">
    <property type="protein sequence ID" value="KAA0189954.1"/>
    <property type="molecule type" value="Genomic_DNA"/>
</dbReference>
<evidence type="ECO:0000313" key="2">
    <source>
        <dbReference type="Proteomes" id="UP000728185"/>
    </source>
</evidence>
<name>A0A8E0VHK1_9TREM</name>
<feature type="non-terminal residue" evidence="1">
    <location>
        <position position="1"/>
    </location>
</feature>
<dbReference type="AlphaFoldDB" id="A0A8E0VHK1"/>
<dbReference type="OrthoDB" id="10417532at2759"/>
<sequence>KIYYLRYRFVNTFFSSHGRRSDVVLRGEVLLLGMNAAWFPDYEKVDSPLSKTLEEKLCAWLINIVHSKQDLGGTVDKCELTELNPEPLTVNIILTFSGERNSIDTVERCLDHMKEAIKSGKSEPQTFHIGRIKKFQVSDFFYSLCPKQGAHYMVYLTPY</sequence>
<organism evidence="1 2">
    <name type="scientific">Fasciolopsis buskii</name>
    <dbReference type="NCBI Taxonomy" id="27845"/>
    <lineage>
        <taxon>Eukaryota</taxon>
        <taxon>Metazoa</taxon>
        <taxon>Spiralia</taxon>
        <taxon>Lophotrochozoa</taxon>
        <taxon>Platyhelminthes</taxon>
        <taxon>Trematoda</taxon>
        <taxon>Digenea</taxon>
        <taxon>Plagiorchiida</taxon>
        <taxon>Echinostomata</taxon>
        <taxon>Echinostomatoidea</taxon>
        <taxon>Fasciolidae</taxon>
        <taxon>Fasciolopsis</taxon>
    </lineage>
</organism>
<gene>
    <name evidence="1" type="ORF">FBUS_00956</name>
</gene>
<evidence type="ECO:0000313" key="1">
    <source>
        <dbReference type="EMBL" id="KAA0189954.1"/>
    </source>
</evidence>
<protein>
    <submittedName>
        <fullName evidence="1">Uncharacterized protein</fullName>
    </submittedName>
</protein>